<gene>
    <name evidence="4" type="primary">porU</name>
    <name evidence="4" type="ORF">PRRU23_13310</name>
</gene>
<evidence type="ECO:0000259" key="3">
    <source>
        <dbReference type="Pfam" id="PF01364"/>
    </source>
</evidence>
<dbReference type="NCBIfam" id="TIGR04183">
    <property type="entry name" value="Por_Secre_tail"/>
    <property type="match status" value="1"/>
</dbReference>
<dbReference type="Gene3D" id="3.40.50.10390">
    <property type="entry name" value="Gingipain r, domain 1"/>
    <property type="match status" value="1"/>
</dbReference>
<dbReference type="Gene3D" id="3.40.50.1460">
    <property type="match status" value="1"/>
</dbReference>
<comment type="caution">
    <text evidence="4">The sequence shown here is derived from an EMBL/GenBank/DDBJ whole genome shotgun (WGS) entry which is preliminary data.</text>
</comment>
<feature type="signal peptide" evidence="2">
    <location>
        <begin position="1"/>
        <end position="20"/>
    </location>
</feature>
<dbReference type="Pfam" id="PF01364">
    <property type="entry name" value="Peptidase_C25"/>
    <property type="match status" value="1"/>
</dbReference>
<keyword evidence="1 2" id="KW-0732">Signal</keyword>
<sequence length="1181" mass="130970">MKAFRVILLFLVLCSLNVTAQKHKRFFNLTTENVKLDSVLQEFVHTIPLVGNYQDSVYTAELSYPEYMDMTSEDIASYQRLSGEVLPASPVIHTDLSVFRGRGRFTVSFLPIVYRNNKYQMLVSFMLTITSQKKNRIQKSILRVAQGNGSRYAEHSVLAQGTWAKIRVPESGVFQLTDAVIRKAGFSDLSKVKIYGYGGKLQYEALHGDTLRYYDDLQEVPTCTVGGKRLFYAQGPISWTSKTATRRTRNPYSDYGYYFITQSEDTPKTIDSVSFIQSFYPSPDYYHSHYEVDGYSWYPGGRNLFDNEEISSTKTLVMKNETNGTTGRLAACITAGTNSTARVILNGDSLNLSVSLTSYDKGNQAIGSFLVKNLGERDTIQIKVLSGGPIRLDYLTMVWDSILPRPNLLTDNFSAPTYVCNITNQDHHADSLADMVIVIPTSQKLLEQAKRLKLFHETHDSLSVNIVPADELYNEFSSGTPDAMAYRRYLKMLYDKANATNATKTLKYFLLFGDCVWDNRMLTSDCSSLNPDDYLLAFESENSFNEISCYVDDSWYGILQDGKGLNPSIEQIDVGVGRFPVVTADEAKVMVDKTINYITNNNAGAWQNSILFLGDDGNDNLHMRDENEVADYISQLYPSFLMNKVMWDAYTRESSSTGNTYPEVTSLIKQQMANGALLFDYAGHGSESQLSHEAVLKITDFEEFTNTRLPLWITASCDIMPFDGVKETIGEASVLNANGGTMAFYGTTRTVYADLNKKLNRAFLKYVLGRDENGKPYTLGEAHVLAQNDMINGTGYNGESDRTTNHLQYSLLGDPALALNLPSLSVTVDDIDGVSISDSVPTLKAGSKVTVKGHVENASNFNGVLSVSILDSKDTITCKVNDISETSEPFVFTSYDKVLYSGNDSVRNGQFEFSFAVPKDIKYSSDSGLMNFYVVNTDHTLTGNGYTVQFKLGGSNVSLSDSIGPKIFSYLNYETFMDGGNVNATPYFYAELSDTSGINATGNGIGHDLELIIDGDASKTYNLNSYFSPKFGTYQEGTVGYLIPELAEGKHSLLFRAWDTLNNSSTFTLNFNVVNGLTPTLRDIYTSVNPASTTTDFIVVHDRINSSVNVEIEVFDTSGRIVWSHSGSGASEDHTYRTTWDLSSSAGGKLSTGVYIYRAKISSEGSSTATKAKKLIIVNNN</sequence>
<accession>A0AA37HW73</accession>
<dbReference type="AlphaFoldDB" id="A0AA37HW73"/>
<dbReference type="CDD" id="cd02258">
    <property type="entry name" value="Peptidase_C25_N"/>
    <property type="match status" value="1"/>
</dbReference>
<dbReference type="NCBIfam" id="NF033707">
    <property type="entry name" value="T9SS_sortase"/>
    <property type="match status" value="1"/>
</dbReference>
<proteinExistence type="predicted"/>
<dbReference type="RefSeq" id="WP_006283577.1">
    <property type="nucleotide sequence ID" value="NZ_BPTR01000001.1"/>
</dbReference>
<dbReference type="Proteomes" id="UP000887043">
    <property type="component" value="Unassembled WGS sequence"/>
</dbReference>
<dbReference type="GO" id="GO:0008234">
    <property type="term" value="F:cysteine-type peptidase activity"/>
    <property type="evidence" value="ECO:0007669"/>
    <property type="project" value="InterPro"/>
</dbReference>
<protein>
    <submittedName>
        <fullName evidence="4">Peptidase C25</fullName>
    </submittedName>
</protein>
<dbReference type="SUPFAM" id="SSF52129">
    <property type="entry name" value="Caspase-like"/>
    <property type="match status" value="1"/>
</dbReference>
<organism evidence="4 5">
    <name type="scientific">Segatella bryantii</name>
    <name type="common">Prevotella bryantii</name>
    <dbReference type="NCBI Taxonomy" id="77095"/>
    <lineage>
        <taxon>Bacteria</taxon>
        <taxon>Pseudomonadati</taxon>
        <taxon>Bacteroidota</taxon>
        <taxon>Bacteroidia</taxon>
        <taxon>Bacteroidales</taxon>
        <taxon>Prevotellaceae</taxon>
        <taxon>Segatella</taxon>
    </lineage>
</organism>
<evidence type="ECO:0000313" key="5">
    <source>
        <dbReference type="Proteomes" id="UP000887043"/>
    </source>
</evidence>
<reference evidence="4" key="1">
    <citation type="submission" date="2021-08" db="EMBL/GenBank/DDBJ databases">
        <title>Prevotella lacticifex sp. nov., isolated from rumen of cow.</title>
        <authorList>
            <person name="Shinkai T."/>
            <person name="Ikeyama N."/>
            <person name="Kumagai M."/>
            <person name="Ohmori H."/>
            <person name="Sakamoto M."/>
            <person name="Ohkuma M."/>
            <person name="Mitsumori M."/>
        </authorList>
    </citation>
    <scope>NUCLEOTIDE SEQUENCE</scope>
    <source>
        <strain evidence="4">DSM 11371</strain>
    </source>
</reference>
<dbReference type="Gene3D" id="2.60.40.4070">
    <property type="match status" value="1"/>
</dbReference>
<feature type="chain" id="PRO_5041359711" evidence="2">
    <location>
        <begin position="21"/>
        <end position="1181"/>
    </location>
</feature>
<dbReference type="InterPro" id="IPR026444">
    <property type="entry name" value="Secre_tail"/>
</dbReference>
<dbReference type="GO" id="GO:0006508">
    <property type="term" value="P:proteolysis"/>
    <property type="evidence" value="ECO:0007669"/>
    <property type="project" value="InterPro"/>
</dbReference>
<dbReference type="EMBL" id="BPTR01000001">
    <property type="protein sequence ID" value="GJG27631.1"/>
    <property type="molecule type" value="Genomic_DNA"/>
</dbReference>
<dbReference type="InterPro" id="IPR029031">
    <property type="entry name" value="Gingipain_N_sf"/>
</dbReference>
<evidence type="ECO:0000256" key="2">
    <source>
        <dbReference type="SAM" id="SignalP"/>
    </source>
</evidence>
<dbReference type="InterPro" id="IPR001769">
    <property type="entry name" value="Gingipain"/>
</dbReference>
<dbReference type="InterPro" id="IPR029030">
    <property type="entry name" value="Caspase-like_dom_sf"/>
</dbReference>
<evidence type="ECO:0000256" key="1">
    <source>
        <dbReference type="ARBA" id="ARBA00022729"/>
    </source>
</evidence>
<evidence type="ECO:0000313" key="4">
    <source>
        <dbReference type="EMBL" id="GJG27631.1"/>
    </source>
</evidence>
<feature type="domain" description="Gingipain" evidence="3">
    <location>
        <begin position="437"/>
        <end position="819"/>
    </location>
</feature>
<name>A0AA37HW73_SEGBR</name>